<comment type="caution">
    <text evidence="2">The sequence shown here is derived from an EMBL/GenBank/DDBJ whole genome shotgun (WGS) entry which is preliminary data.</text>
</comment>
<name>A0ABD3TVV5_9LAMI</name>
<organism evidence="2 3">
    <name type="scientific">Penstemon smallii</name>
    <dbReference type="NCBI Taxonomy" id="265156"/>
    <lineage>
        <taxon>Eukaryota</taxon>
        <taxon>Viridiplantae</taxon>
        <taxon>Streptophyta</taxon>
        <taxon>Embryophyta</taxon>
        <taxon>Tracheophyta</taxon>
        <taxon>Spermatophyta</taxon>
        <taxon>Magnoliopsida</taxon>
        <taxon>eudicotyledons</taxon>
        <taxon>Gunneridae</taxon>
        <taxon>Pentapetalae</taxon>
        <taxon>asterids</taxon>
        <taxon>lamiids</taxon>
        <taxon>Lamiales</taxon>
        <taxon>Plantaginaceae</taxon>
        <taxon>Cheloneae</taxon>
        <taxon>Penstemon</taxon>
    </lineage>
</organism>
<evidence type="ECO:0000313" key="3">
    <source>
        <dbReference type="Proteomes" id="UP001634393"/>
    </source>
</evidence>
<sequence>MSKSKLLGQFLQEKQEPFALEVYLNERTYHKSTSLNSSSNFHNPSKILKSSSTFALKKKKKRRNSAIPNCSIFLKVLFGQIVSANNNKKIKNSRNGGQISTTLRENRKNKEEGVGIQSMKSTGEFFGEKQAKVDRKLKSGEVEEHKQLSPVSVLVDTESDDEVSPLHYKQCHSKTTQGESSTSTSQCKFEKPTYYNTVQEFQEIADSDSYGQYVVNKRVLQQKKQLLIDCAREVIENHKKRDKRREQLKKILGADELWKLVCENLWIWSQDPIDESNIIHLLHSDLLASEEEWSEGSKQQKTDISIKVGDAILDDIINEEIFINGKFVYEL</sequence>
<gene>
    <name evidence="2" type="ORF">ACJIZ3_025094</name>
</gene>
<reference evidence="2 3" key="1">
    <citation type="submission" date="2024-12" db="EMBL/GenBank/DDBJ databases">
        <title>The unique morphological basis and parallel evolutionary history of personate flowers in Penstemon.</title>
        <authorList>
            <person name="Depatie T.H."/>
            <person name="Wessinger C.A."/>
        </authorList>
    </citation>
    <scope>NUCLEOTIDE SEQUENCE [LARGE SCALE GENOMIC DNA]</scope>
    <source>
        <strain evidence="2">WTNN_2</strain>
        <tissue evidence="2">Leaf</tissue>
    </source>
</reference>
<dbReference type="EMBL" id="JBJXBP010000003">
    <property type="protein sequence ID" value="KAL3840503.1"/>
    <property type="molecule type" value="Genomic_DNA"/>
</dbReference>
<proteinExistence type="predicted"/>
<protein>
    <recommendedName>
        <fullName evidence="4">DUF4378 domain-containing protein</fullName>
    </recommendedName>
</protein>
<accession>A0ABD3TVV5</accession>
<dbReference type="PANTHER" id="PTHR37613:SF4">
    <property type="entry name" value="DUF4378 DOMAIN-CONTAINING PROTEIN"/>
    <property type="match status" value="1"/>
</dbReference>
<feature type="compositionally biased region" description="Basic and acidic residues" evidence="1">
    <location>
        <begin position="104"/>
        <end position="113"/>
    </location>
</feature>
<evidence type="ECO:0000313" key="2">
    <source>
        <dbReference type="EMBL" id="KAL3840503.1"/>
    </source>
</evidence>
<dbReference type="Proteomes" id="UP001634393">
    <property type="component" value="Unassembled WGS sequence"/>
</dbReference>
<feature type="region of interest" description="Disordered" evidence="1">
    <location>
        <begin position="88"/>
        <end position="114"/>
    </location>
</feature>
<dbReference type="AlphaFoldDB" id="A0ABD3TVV5"/>
<keyword evidence="3" id="KW-1185">Reference proteome</keyword>
<evidence type="ECO:0000256" key="1">
    <source>
        <dbReference type="SAM" id="MobiDB-lite"/>
    </source>
</evidence>
<dbReference type="PANTHER" id="PTHR37613">
    <property type="entry name" value="DUF4378 DOMAIN PROTEIN"/>
    <property type="match status" value="1"/>
</dbReference>
<evidence type="ECO:0008006" key="4">
    <source>
        <dbReference type="Google" id="ProtNLM"/>
    </source>
</evidence>
<feature type="compositionally biased region" description="Polar residues" evidence="1">
    <location>
        <begin position="88"/>
        <end position="103"/>
    </location>
</feature>